<dbReference type="PANTHER" id="PTHR23131">
    <property type="entry name" value="ENDORIBONUCLEASE LACTB2"/>
    <property type="match status" value="1"/>
</dbReference>
<dbReference type="InterPro" id="IPR036866">
    <property type="entry name" value="RibonucZ/Hydroxyglut_hydro"/>
</dbReference>
<proteinExistence type="predicted"/>
<name>A0A520KEN8_9CREN</name>
<dbReference type="InterPro" id="IPR050662">
    <property type="entry name" value="Sec-metab_biosynth-thioest"/>
</dbReference>
<protein>
    <submittedName>
        <fullName evidence="2">MBL fold metallo-hydrolase</fullName>
    </submittedName>
</protein>
<dbReference type="AlphaFoldDB" id="A0A520KEN8"/>
<evidence type="ECO:0000313" key="5">
    <source>
        <dbReference type="Proteomes" id="UP000317265"/>
    </source>
</evidence>
<dbReference type="CDD" id="cd06262">
    <property type="entry name" value="metallo-hydrolase-like_MBL-fold"/>
    <property type="match status" value="1"/>
</dbReference>
<comment type="caution">
    <text evidence="2">The sequence shown here is derived from an EMBL/GenBank/DDBJ whole genome shotgun (WGS) entry which is preliminary data.</text>
</comment>
<dbReference type="Proteomes" id="UP000317265">
    <property type="component" value="Unassembled WGS sequence"/>
</dbReference>
<gene>
    <name evidence="3" type="ORF">DSO09_06015</name>
    <name evidence="2" type="ORF">EF809_04730</name>
</gene>
<dbReference type="Pfam" id="PF00753">
    <property type="entry name" value="Lactamase_B"/>
    <property type="match status" value="1"/>
</dbReference>
<evidence type="ECO:0000259" key="1">
    <source>
        <dbReference type="SMART" id="SM00849"/>
    </source>
</evidence>
<reference evidence="2 4" key="2">
    <citation type="journal article" date="2019" name="Nat. Microbiol.">
        <title>Wide diversity of methane and short-chain alkane metabolisms in uncultured archaea.</title>
        <authorList>
            <person name="Borrel G."/>
            <person name="Adam P.S."/>
            <person name="McKay L.J."/>
            <person name="Chen L.X."/>
            <person name="Sierra-Garcia I.N."/>
            <person name="Sieber C.M."/>
            <person name="Letourneur Q."/>
            <person name="Ghozlane A."/>
            <person name="Andersen G.L."/>
            <person name="Li W.J."/>
            <person name="Hallam S.J."/>
            <person name="Muyzer G."/>
            <person name="de Oliveira V.M."/>
            <person name="Inskeep W.P."/>
            <person name="Banfield J.F."/>
            <person name="Gribaldo S."/>
        </authorList>
    </citation>
    <scope>NUCLEOTIDE SEQUENCE [LARGE SCALE GENOMIC DNA]</scope>
    <source>
        <strain evidence="2">Verst-YHS</strain>
    </source>
</reference>
<evidence type="ECO:0000313" key="3">
    <source>
        <dbReference type="EMBL" id="TDA37813.1"/>
    </source>
</evidence>
<sequence>MFATITIPFPEYLGKGKATHVYLLKDENTVLIDTGLDSKENRTFIKNKLKELNISTIDYILLTHGHIDHFGLANYLQKEFGAEILIHKLDKDKLEDYRNAIKWFDENYELIIEGGYSREELNEIKNKLINVINMIELPESYRIYENLKLNIGRNTITSIHLPGHTPGSVGYSIDDTIFCGDAAIEGSTAIENFRRELDSLQKLKCFNNIYPSHKKIPLTRKDIEKLENHFIDRLEEIIKITKNGMRLKDIVIRIYGDKIYESPIRALIPIRQVISYLLYLEEEGYVIRKGYLWISTKDSL</sequence>
<dbReference type="SUPFAM" id="SSF56281">
    <property type="entry name" value="Metallo-hydrolase/oxidoreductase"/>
    <property type="match status" value="1"/>
</dbReference>
<dbReference type="GO" id="GO:0016787">
    <property type="term" value="F:hydrolase activity"/>
    <property type="evidence" value="ECO:0007669"/>
    <property type="project" value="UniProtKB-KW"/>
</dbReference>
<dbReference type="PANTHER" id="PTHR23131:SF4">
    <property type="entry name" value="METALLO-BETA-LACTAMASE SUPERFAMILY POTEIN"/>
    <property type="match status" value="1"/>
</dbReference>
<organism evidence="2 4">
    <name type="scientific">Thermoproteota archaeon</name>
    <dbReference type="NCBI Taxonomy" id="2056631"/>
    <lineage>
        <taxon>Archaea</taxon>
        <taxon>Thermoproteota</taxon>
    </lineage>
</organism>
<dbReference type="Proteomes" id="UP000316080">
    <property type="component" value="Unassembled WGS sequence"/>
</dbReference>
<dbReference type="SMART" id="SM00849">
    <property type="entry name" value="Lactamase_B"/>
    <property type="match status" value="1"/>
</dbReference>
<dbReference type="EMBL" id="QNVI01000063">
    <property type="protein sequence ID" value="TDA37813.1"/>
    <property type="molecule type" value="Genomic_DNA"/>
</dbReference>
<keyword evidence="2" id="KW-0378">Hydrolase</keyword>
<evidence type="ECO:0000313" key="4">
    <source>
        <dbReference type="Proteomes" id="UP000316080"/>
    </source>
</evidence>
<dbReference type="Gene3D" id="3.60.15.10">
    <property type="entry name" value="Ribonuclease Z/Hydroxyacylglutathione hydrolase-like"/>
    <property type="match status" value="1"/>
</dbReference>
<dbReference type="EMBL" id="RXIH01000038">
    <property type="protein sequence ID" value="RZN55662.1"/>
    <property type="molecule type" value="Genomic_DNA"/>
</dbReference>
<dbReference type="InterPro" id="IPR001279">
    <property type="entry name" value="Metallo-B-lactamas"/>
</dbReference>
<accession>A0A520KEN8</accession>
<reference evidence="3 5" key="1">
    <citation type="journal article" date="2019" name="Nat. Microbiol.">
        <title>Expanding anaerobic alkane metabolism in the domain of Archaea.</title>
        <authorList>
            <person name="Wang Y."/>
            <person name="Wegener G."/>
            <person name="Hou J."/>
            <person name="Wang F."/>
            <person name="Xiao X."/>
        </authorList>
    </citation>
    <scope>NUCLEOTIDE SEQUENCE [LARGE SCALE GENOMIC DNA]</scope>
    <source>
        <strain evidence="3">WYZ-LMO11</strain>
    </source>
</reference>
<feature type="domain" description="Metallo-beta-lactamase" evidence="1">
    <location>
        <begin position="18"/>
        <end position="213"/>
    </location>
</feature>
<evidence type="ECO:0000313" key="2">
    <source>
        <dbReference type="EMBL" id="RZN55662.1"/>
    </source>
</evidence>